<reference evidence="8 9" key="1">
    <citation type="submission" date="2019-08" db="EMBL/GenBank/DDBJ databases">
        <authorList>
            <person name="Liang Q."/>
        </authorList>
    </citation>
    <scope>NUCLEOTIDE SEQUENCE [LARGE SCALE GENOMIC DNA]</scope>
    <source>
        <strain evidence="8 9">V1718</strain>
    </source>
</reference>
<evidence type="ECO:0000256" key="4">
    <source>
        <dbReference type="ARBA" id="ARBA00022801"/>
    </source>
</evidence>
<dbReference type="PANTHER" id="PTHR45962:SF1">
    <property type="entry name" value="N-FATTY-ACYL-AMINO ACID SYNTHASE_HYDROLASE PM20D1"/>
    <property type="match status" value="1"/>
</dbReference>
<dbReference type="InterPro" id="IPR011650">
    <property type="entry name" value="Peptidase_M20_dimer"/>
</dbReference>
<dbReference type="EMBL" id="CP042467">
    <property type="protein sequence ID" value="QED29166.1"/>
    <property type="molecule type" value="Genomic_DNA"/>
</dbReference>
<feature type="domain" description="Peptidase M20 dimerisation" evidence="7">
    <location>
        <begin position="242"/>
        <end position="386"/>
    </location>
</feature>
<dbReference type="Pfam" id="PF01546">
    <property type="entry name" value="Peptidase_M20"/>
    <property type="match status" value="1"/>
</dbReference>
<dbReference type="GO" id="GO:0046872">
    <property type="term" value="F:metal ion binding"/>
    <property type="evidence" value="ECO:0007669"/>
    <property type="project" value="UniProtKB-KW"/>
</dbReference>
<gene>
    <name evidence="8" type="ORF">FRD01_18350</name>
</gene>
<dbReference type="Proteomes" id="UP000321595">
    <property type="component" value="Chromosome"/>
</dbReference>
<evidence type="ECO:0000256" key="6">
    <source>
        <dbReference type="SAM" id="Phobius"/>
    </source>
</evidence>
<dbReference type="SUPFAM" id="SSF55031">
    <property type="entry name" value="Bacterial exopeptidase dimerisation domain"/>
    <property type="match status" value="1"/>
</dbReference>
<keyword evidence="6" id="KW-0472">Membrane</keyword>
<evidence type="ECO:0000313" key="9">
    <source>
        <dbReference type="Proteomes" id="UP000321595"/>
    </source>
</evidence>
<evidence type="ECO:0000256" key="1">
    <source>
        <dbReference type="ARBA" id="ARBA00006247"/>
    </source>
</evidence>
<dbReference type="Gene3D" id="3.30.70.360">
    <property type="match status" value="1"/>
</dbReference>
<feature type="transmembrane region" description="Helical" evidence="6">
    <location>
        <begin position="12"/>
        <end position="31"/>
    </location>
</feature>
<dbReference type="PROSITE" id="PS00758">
    <property type="entry name" value="ARGE_DAPE_CPG2_1"/>
    <property type="match status" value="1"/>
</dbReference>
<dbReference type="KEGG" id="bbae:FRD01_18350"/>
<comment type="similarity">
    <text evidence="1">Belongs to the peptidase M20A family.</text>
</comment>
<dbReference type="InterPro" id="IPR001261">
    <property type="entry name" value="ArgE/DapE_CS"/>
</dbReference>
<evidence type="ECO:0000259" key="7">
    <source>
        <dbReference type="Pfam" id="PF07687"/>
    </source>
</evidence>
<sequence length="493" mass="54618">MTWKGRLKRGGAASVTLFVIVILVIVFRGLFVQSKQPVPQTPKEFEPNQGFEQRLSDAIKIPTVSDQDPSKMDFAKWDELFTLIESAYPKVHQTLARQKIGECSWVYEWKAAQGAGSVLFLAHTDVVPEEEEKLKEWEHPPFSGHVDDEFIWGRGALDDKVSVFGMLEALEVLASRGYKPERNIVLGFGCDEEVGGHLGAKAIKAHFERENRRFVWSMDEGHIIGDGFFPGVDRPVAFIGLAEKGFVTLELSAEGEGGHSSMPGKQTAVGILARAISKLEENPFPARLTPPVEGMLAHLAPEVNGPLRWVFANLWILEPLVLRVFAGKPSTNATVRTTTALTVFHGGVRENILPKTASAKVNFRILPGDTREGVLERAKELIDDERVKIDVPERGFNSNPTSPSSIDGLGYAVISQSIRNVWQDGVFVAPSLTVGGTDSRHFEPLADDTYRFLPLVLTPTDTPRIHGVNERVSIEGYEKAIRLYAEVFQRLSE</sequence>
<evidence type="ECO:0000313" key="8">
    <source>
        <dbReference type="EMBL" id="QED29166.1"/>
    </source>
</evidence>
<keyword evidence="6" id="KW-1133">Transmembrane helix</keyword>
<dbReference type="InterPro" id="IPR047177">
    <property type="entry name" value="Pept_M20A"/>
</dbReference>
<protein>
    <submittedName>
        <fullName evidence="8">M20/M25/M40 family metallo-hydrolase</fullName>
    </submittedName>
</protein>
<dbReference type="Gene3D" id="1.10.150.900">
    <property type="match status" value="1"/>
</dbReference>
<dbReference type="InterPro" id="IPR036264">
    <property type="entry name" value="Bact_exopeptidase_dim_dom"/>
</dbReference>
<keyword evidence="3" id="KW-0479">Metal-binding</keyword>
<accession>A0A5B8XZR4</accession>
<evidence type="ECO:0000256" key="5">
    <source>
        <dbReference type="ARBA" id="ARBA00022833"/>
    </source>
</evidence>
<name>A0A5B8XZR4_9DELT</name>
<keyword evidence="4 8" id="KW-0378">Hydrolase</keyword>
<dbReference type="AlphaFoldDB" id="A0A5B8XZR4"/>
<dbReference type="Pfam" id="PF07687">
    <property type="entry name" value="M20_dimer"/>
    <property type="match status" value="1"/>
</dbReference>
<dbReference type="GO" id="GO:0008233">
    <property type="term" value="F:peptidase activity"/>
    <property type="evidence" value="ECO:0007669"/>
    <property type="project" value="UniProtKB-KW"/>
</dbReference>
<dbReference type="Gene3D" id="3.40.630.10">
    <property type="entry name" value="Zn peptidases"/>
    <property type="match status" value="1"/>
</dbReference>
<keyword evidence="2" id="KW-0645">Protease</keyword>
<dbReference type="OrthoDB" id="9809784at2"/>
<proteinExistence type="inferred from homology"/>
<dbReference type="InterPro" id="IPR002933">
    <property type="entry name" value="Peptidase_M20"/>
</dbReference>
<dbReference type="PANTHER" id="PTHR45962">
    <property type="entry name" value="N-FATTY-ACYL-AMINO ACID SYNTHASE/HYDROLASE PM20D1"/>
    <property type="match status" value="1"/>
</dbReference>
<keyword evidence="5" id="KW-0862">Zinc</keyword>
<dbReference type="SUPFAM" id="SSF53187">
    <property type="entry name" value="Zn-dependent exopeptidases"/>
    <property type="match status" value="1"/>
</dbReference>
<organism evidence="8 9">
    <name type="scientific">Microvenator marinus</name>
    <dbReference type="NCBI Taxonomy" id="2600177"/>
    <lineage>
        <taxon>Bacteria</taxon>
        <taxon>Deltaproteobacteria</taxon>
        <taxon>Bradymonadales</taxon>
        <taxon>Microvenatoraceae</taxon>
        <taxon>Microvenator</taxon>
    </lineage>
</organism>
<keyword evidence="9" id="KW-1185">Reference proteome</keyword>
<evidence type="ECO:0000256" key="3">
    <source>
        <dbReference type="ARBA" id="ARBA00022723"/>
    </source>
</evidence>
<keyword evidence="6" id="KW-0812">Transmembrane</keyword>
<dbReference type="GO" id="GO:0006508">
    <property type="term" value="P:proteolysis"/>
    <property type="evidence" value="ECO:0007669"/>
    <property type="project" value="UniProtKB-KW"/>
</dbReference>
<evidence type="ECO:0000256" key="2">
    <source>
        <dbReference type="ARBA" id="ARBA00022670"/>
    </source>
</evidence>
<dbReference type="RefSeq" id="WP_146962300.1">
    <property type="nucleotide sequence ID" value="NZ_CP042467.1"/>
</dbReference>